<reference evidence="2 3" key="1">
    <citation type="submission" date="2021-06" db="EMBL/GenBank/DDBJ databases">
        <authorList>
            <person name="Kallberg Y."/>
            <person name="Tangrot J."/>
            <person name="Rosling A."/>
        </authorList>
    </citation>
    <scope>NUCLEOTIDE SEQUENCE [LARGE SCALE GENOMIC DNA]</scope>
    <source>
        <strain evidence="2 3">120-4 pot B 10/14</strain>
    </source>
</reference>
<feature type="non-terminal residue" evidence="2">
    <location>
        <position position="109"/>
    </location>
</feature>
<evidence type="ECO:0000313" key="3">
    <source>
        <dbReference type="Proteomes" id="UP000789901"/>
    </source>
</evidence>
<evidence type="ECO:0000313" key="2">
    <source>
        <dbReference type="EMBL" id="CAG8644685.1"/>
    </source>
</evidence>
<accession>A0ABN7UQ96</accession>
<keyword evidence="3" id="KW-1185">Reference proteome</keyword>
<dbReference type="Proteomes" id="UP000789901">
    <property type="component" value="Unassembled WGS sequence"/>
</dbReference>
<name>A0ABN7UQ96_GIGMA</name>
<protein>
    <submittedName>
        <fullName evidence="2">42579_t:CDS:1</fullName>
    </submittedName>
</protein>
<feature type="region of interest" description="Disordered" evidence="1">
    <location>
        <begin position="49"/>
        <end position="69"/>
    </location>
</feature>
<gene>
    <name evidence="2" type="ORF">GMARGA_LOCUS9033</name>
</gene>
<dbReference type="EMBL" id="CAJVQB010004755">
    <property type="protein sequence ID" value="CAG8644685.1"/>
    <property type="molecule type" value="Genomic_DNA"/>
</dbReference>
<proteinExistence type="predicted"/>
<comment type="caution">
    <text evidence="2">The sequence shown here is derived from an EMBL/GenBank/DDBJ whole genome shotgun (WGS) entry which is preliminary data.</text>
</comment>
<feature type="compositionally biased region" description="Low complexity" evidence="1">
    <location>
        <begin position="49"/>
        <end position="68"/>
    </location>
</feature>
<organism evidence="2 3">
    <name type="scientific">Gigaspora margarita</name>
    <dbReference type="NCBI Taxonomy" id="4874"/>
    <lineage>
        <taxon>Eukaryota</taxon>
        <taxon>Fungi</taxon>
        <taxon>Fungi incertae sedis</taxon>
        <taxon>Mucoromycota</taxon>
        <taxon>Glomeromycotina</taxon>
        <taxon>Glomeromycetes</taxon>
        <taxon>Diversisporales</taxon>
        <taxon>Gigasporaceae</taxon>
        <taxon>Gigaspora</taxon>
    </lineage>
</organism>
<sequence>MSSQRSISPMRSISPTPSILSIPSISLTPSMEEFPQILQENSIFSSASSSSEINNKTNNGANNKTTGTCKIPYPYTNSNRSTGHLTYHLHNKHEITANNYKEHLDLSQE</sequence>
<evidence type="ECO:0000256" key="1">
    <source>
        <dbReference type="SAM" id="MobiDB-lite"/>
    </source>
</evidence>